<accession>A0A2K3PG60</accession>
<gene>
    <name evidence="5" type="ORF">L195_g010954</name>
</gene>
<reference evidence="5 6" key="1">
    <citation type="journal article" date="2014" name="Am. J. Bot.">
        <title>Genome assembly and annotation for red clover (Trifolium pratense; Fabaceae).</title>
        <authorList>
            <person name="Istvanek J."/>
            <person name="Jaros M."/>
            <person name="Krenek A."/>
            <person name="Repkova J."/>
        </authorList>
    </citation>
    <scope>NUCLEOTIDE SEQUENCE [LARGE SCALE GENOMIC DNA]</scope>
    <source>
        <strain evidence="6">cv. Tatra</strain>
        <tissue evidence="5">Young leaves</tissue>
    </source>
</reference>
<reference evidence="5 6" key="2">
    <citation type="journal article" date="2017" name="Front. Plant Sci.">
        <title>Gene Classification and Mining of Molecular Markers Useful in Red Clover (Trifolium pratense) Breeding.</title>
        <authorList>
            <person name="Istvanek J."/>
            <person name="Dluhosova J."/>
            <person name="Dluhos P."/>
            <person name="Patkova L."/>
            <person name="Nedelnik J."/>
            <person name="Repkova J."/>
        </authorList>
    </citation>
    <scope>NUCLEOTIDE SEQUENCE [LARGE SCALE GENOMIC DNA]</scope>
    <source>
        <strain evidence="6">cv. Tatra</strain>
        <tissue evidence="5">Young leaves</tissue>
    </source>
</reference>
<evidence type="ECO:0000256" key="3">
    <source>
        <dbReference type="ARBA" id="ARBA00022679"/>
    </source>
</evidence>
<protein>
    <submittedName>
        <fullName evidence="5">Putative UDP-N-acetylglucosamine-peptide N-acetylglucosaminyltransferase SPINDLY-like protein</fullName>
    </submittedName>
</protein>
<comment type="caution">
    <text evidence="5">The sequence shown here is derived from an EMBL/GenBank/DDBJ whole genome shotgun (WGS) entry which is preliminary data.</text>
</comment>
<keyword evidence="2 5" id="KW-0328">Glycosyltransferase</keyword>
<dbReference type="PROSITE" id="PS50005">
    <property type="entry name" value="TPR"/>
    <property type="match status" value="1"/>
</dbReference>
<keyword evidence="3 5" id="KW-0808">Transferase</keyword>
<dbReference type="SUPFAM" id="SSF48452">
    <property type="entry name" value="TPR-like"/>
    <property type="match status" value="1"/>
</dbReference>
<dbReference type="EMBL" id="ASHM01006725">
    <property type="protein sequence ID" value="PNY14278.1"/>
    <property type="molecule type" value="Genomic_DNA"/>
</dbReference>
<dbReference type="InterPro" id="IPR051939">
    <property type="entry name" value="Glycosyltr_41/O-GlcNAc_trsf"/>
</dbReference>
<dbReference type="InterPro" id="IPR011990">
    <property type="entry name" value="TPR-like_helical_dom_sf"/>
</dbReference>
<dbReference type="PANTHER" id="PTHR44835:SF1">
    <property type="entry name" value="PROTEIN O-GLCNAC TRANSFERASE"/>
    <property type="match status" value="1"/>
</dbReference>
<evidence type="ECO:0000313" key="6">
    <source>
        <dbReference type="Proteomes" id="UP000236291"/>
    </source>
</evidence>
<dbReference type="InterPro" id="IPR019734">
    <property type="entry name" value="TPR_rpt"/>
</dbReference>
<dbReference type="Pfam" id="PF13181">
    <property type="entry name" value="TPR_8"/>
    <property type="match status" value="1"/>
</dbReference>
<dbReference type="Proteomes" id="UP000236291">
    <property type="component" value="Unassembled WGS sequence"/>
</dbReference>
<keyword evidence="4" id="KW-0802">TPR repeat</keyword>
<dbReference type="PANTHER" id="PTHR44835">
    <property type="entry name" value="UDP-N-ACETYLGLUCOSAMINE--PEPTIDE N-ACETYLGLUCOSAMINYLTRANSFERASE SPINDLY-RELATED"/>
    <property type="match status" value="1"/>
</dbReference>
<sequence>MIQTNMIEKAIIANLTYAEPYNNLGVLYKDNGDIALAINAYEQCFKIDADSRNAGQVCCTEADKIMKPAFGYLFEMIWSVGSFSENLFLRWFINCVDDP</sequence>
<organism evidence="5 6">
    <name type="scientific">Trifolium pratense</name>
    <name type="common">Red clover</name>
    <dbReference type="NCBI Taxonomy" id="57577"/>
    <lineage>
        <taxon>Eukaryota</taxon>
        <taxon>Viridiplantae</taxon>
        <taxon>Streptophyta</taxon>
        <taxon>Embryophyta</taxon>
        <taxon>Tracheophyta</taxon>
        <taxon>Spermatophyta</taxon>
        <taxon>Magnoliopsida</taxon>
        <taxon>eudicotyledons</taxon>
        <taxon>Gunneridae</taxon>
        <taxon>Pentapetalae</taxon>
        <taxon>rosids</taxon>
        <taxon>fabids</taxon>
        <taxon>Fabales</taxon>
        <taxon>Fabaceae</taxon>
        <taxon>Papilionoideae</taxon>
        <taxon>50 kb inversion clade</taxon>
        <taxon>NPAAA clade</taxon>
        <taxon>Hologalegina</taxon>
        <taxon>IRL clade</taxon>
        <taxon>Trifolieae</taxon>
        <taxon>Trifolium</taxon>
    </lineage>
</organism>
<evidence type="ECO:0000256" key="1">
    <source>
        <dbReference type="ARBA" id="ARBA00004922"/>
    </source>
</evidence>
<comment type="pathway">
    <text evidence="1">Protein modification; protein glycosylation.</text>
</comment>
<evidence type="ECO:0000313" key="5">
    <source>
        <dbReference type="EMBL" id="PNY14278.1"/>
    </source>
</evidence>
<dbReference type="Gene3D" id="1.25.40.10">
    <property type="entry name" value="Tetratricopeptide repeat domain"/>
    <property type="match status" value="1"/>
</dbReference>
<dbReference type="GO" id="GO:0016757">
    <property type="term" value="F:glycosyltransferase activity"/>
    <property type="evidence" value="ECO:0007669"/>
    <property type="project" value="UniProtKB-KW"/>
</dbReference>
<name>A0A2K3PG60_TRIPR</name>
<dbReference type="SMART" id="SM00028">
    <property type="entry name" value="TPR"/>
    <property type="match status" value="1"/>
</dbReference>
<evidence type="ECO:0000256" key="4">
    <source>
        <dbReference type="PROSITE-ProRule" id="PRU00339"/>
    </source>
</evidence>
<proteinExistence type="predicted"/>
<feature type="repeat" description="TPR" evidence="4">
    <location>
        <begin position="18"/>
        <end position="51"/>
    </location>
</feature>
<dbReference type="STRING" id="57577.A0A2K3PG60"/>
<dbReference type="AlphaFoldDB" id="A0A2K3PG60"/>
<evidence type="ECO:0000256" key="2">
    <source>
        <dbReference type="ARBA" id="ARBA00022676"/>
    </source>
</evidence>